<gene>
    <name evidence="8" type="ORF">SAMN02745728_01175</name>
</gene>
<reference evidence="8 9" key="1">
    <citation type="submission" date="2016-12" db="EMBL/GenBank/DDBJ databases">
        <authorList>
            <person name="Song W.-J."/>
            <person name="Kurnit D.M."/>
        </authorList>
    </citation>
    <scope>NUCLEOTIDE SEQUENCE [LARGE SCALE GENOMIC DNA]</scope>
    <source>
        <strain evidence="8 9">DSM 11393</strain>
    </source>
</reference>
<evidence type="ECO:0000256" key="5">
    <source>
        <dbReference type="ARBA" id="ARBA00029758"/>
    </source>
</evidence>
<dbReference type="AlphaFoldDB" id="A0A1M7SRG1"/>
<dbReference type="OrthoDB" id="9800680at2"/>
<evidence type="ECO:0000256" key="1">
    <source>
        <dbReference type="ARBA" id="ARBA00001298"/>
    </source>
</evidence>
<dbReference type="GO" id="GO:0008830">
    <property type="term" value="F:dTDP-4-dehydrorhamnose 3,5-epimerase activity"/>
    <property type="evidence" value="ECO:0007669"/>
    <property type="project" value="UniProtKB-EC"/>
</dbReference>
<proteinExistence type="predicted"/>
<accession>A0A1M7SRG1</accession>
<evidence type="ECO:0000313" key="8">
    <source>
        <dbReference type="EMBL" id="SHN60968.1"/>
    </source>
</evidence>
<evidence type="ECO:0000256" key="4">
    <source>
        <dbReference type="ARBA" id="ARBA00019595"/>
    </source>
</evidence>
<dbReference type="InterPro" id="IPR000888">
    <property type="entry name" value="RmlC-like"/>
</dbReference>
<evidence type="ECO:0000256" key="6">
    <source>
        <dbReference type="ARBA" id="ARBA00031424"/>
    </source>
</evidence>
<evidence type="ECO:0000313" key="9">
    <source>
        <dbReference type="Proteomes" id="UP000186469"/>
    </source>
</evidence>
<comment type="function">
    <text evidence="2">Catalyzes the epimerization of the C3' and C5'positions of dTDP-6-deoxy-D-xylo-4-hexulose, forming dTDP-6-deoxy-L-lyxo-4-hexulose.</text>
</comment>
<sequence length="160" mass="18027">MQKTESSLITESSFIVDVKIKPLKIIETVGGPVLHMLRNDGELFTSFGEVYFSELEPKAIKAWKKHKLQTQNICVPFGKVLFVIYDNREASKSFGRLMKVVLGRPENYSLLQIPPGLWYGFTALDDKGALVANCADIPHLPEESERIDANSTLIPYQWGL</sequence>
<dbReference type="Pfam" id="PF00908">
    <property type="entry name" value="dTDP_sugar_isom"/>
    <property type="match status" value="1"/>
</dbReference>
<evidence type="ECO:0000256" key="3">
    <source>
        <dbReference type="ARBA" id="ARBA00012098"/>
    </source>
</evidence>
<evidence type="ECO:0000256" key="7">
    <source>
        <dbReference type="ARBA" id="ARBA00033311"/>
    </source>
</evidence>
<comment type="catalytic activity">
    <reaction evidence="1">
        <text>dTDP-4-dehydro-6-deoxy-alpha-D-glucose = dTDP-4-dehydro-beta-L-rhamnose</text>
        <dbReference type="Rhea" id="RHEA:16969"/>
        <dbReference type="ChEBI" id="CHEBI:57649"/>
        <dbReference type="ChEBI" id="CHEBI:62830"/>
        <dbReference type="EC" id="5.1.3.13"/>
    </reaction>
</comment>
<dbReference type="SUPFAM" id="SSF51182">
    <property type="entry name" value="RmlC-like cupins"/>
    <property type="match status" value="1"/>
</dbReference>
<keyword evidence="9" id="KW-1185">Reference proteome</keyword>
<dbReference type="RefSeq" id="WP_072696857.1">
    <property type="nucleotide sequence ID" value="NZ_FRDI01000004.1"/>
</dbReference>
<dbReference type="STRING" id="1121455.SAMN02745728_01175"/>
<dbReference type="InterPro" id="IPR011051">
    <property type="entry name" value="RmlC_Cupin_sf"/>
</dbReference>
<dbReference type="Gene3D" id="2.60.120.10">
    <property type="entry name" value="Jelly Rolls"/>
    <property type="match status" value="1"/>
</dbReference>
<name>A0A1M7SRG1_9BACT</name>
<dbReference type="Proteomes" id="UP000186469">
    <property type="component" value="Unassembled WGS sequence"/>
</dbReference>
<protein>
    <recommendedName>
        <fullName evidence="4">dTDP-4-dehydrorhamnose 3,5-epimerase</fullName>
        <ecNumber evidence="3">5.1.3.13</ecNumber>
    </recommendedName>
    <alternativeName>
        <fullName evidence="6">Thymidine diphospho-4-keto-rhamnose 3,5-epimerase</fullName>
    </alternativeName>
    <alternativeName>
        <fullName evidence="5">dTDP-4-keto-6-deoxyglucose 3,5-epimerase</fullName>
    </alternativeName>
    <alternativeName>
        <fullName evidence="7">dTDP-6-deoxy-D-xylo-4-hexulose 3,5-epimerase</fullName>
    </alternativeName>
</protein>
<organism evidence="8 9">
    <name type="scientific">Desulfovibrio litoralis DSM 11393</name>
    <dbReference type="NCBI Taxonomy" id="1121455"/>
    <lineage>
        <taxon>Bacteria</taxon>
        <taxon>Pseudomonadati</taxon>
        <taxon>Thermodesulfobacteriota</taxon>
        <taxon>Desulfovibrionia</taxon>
        <taxon>Desulfovibrionales</taxon>
        <taxon>Desulfovibrionaceae</taxon>
        <taxon>Desulfovibrio</taxon>
    </lineage>
</organism>
<evidence type="ECO:0000256" key="2">
    <source>
        <dbReference type="ARBA" id="ARBA00001997"/>
    </source>
</evidence>
<dbReference type="InterPro" id="IPR014710">
    <property type="entry name" value="RmlC-like_jellyroll"/>
</dbReference>
<dbReference type="EMBL" id="FRDI01000004">
    <property type="protein sequence ID" value="SHN60968.1"/>
    <property type="molecule type" value="Genomic_DNA"/>
</dbReference>
<dbReference type="EC" id="5.1.3.13" evidence="3"/>